<evidence type="ECO:0000313" key="1">
    <source>
        <dbReference type="EMBL" id="GAA0555605.1"/>
    </source>
</evidence>
<evidence type="ECO:0000313" key="2">
    <source>
        <dbReference type="Proteomes" id="UP001501169"/>
    </source>
</evidence>
<sequence length="241" mass="27325">MKEFFEPFFYPQNIVLLGLLLASIRYRKKGLWFLLVFYYLTGNSFVANQARHLYSSTQLTSYAIEPGSLVVVLGCGGTEDDLTACARARLEQVADSLPDGSSVVITSRYCQPYIDYLLARADNLAVDCIYGGDNTYQEFNTLVSNTSLKPDYVLTSDFHAWRVQQLLNDHHLDSKILTSSSRTFRQLNCHLQCLLTVNLANYDLYSKLISEFASYGVYTLTRSWTDWYDAPAPQPASINIQ</sequence>
<name>A0ABN1DZB3_9GAMM</name>
<reference evidence="1 2" key="1">
    <citation type="journal article" date="2019" name="Int. J. Syst. Evol. Microbiol.">
        <title>The Global Catalogue of Microorganisms (GCM) 10K type strain sequencing project: providing services to taxonomists for standard genome sequencing and annotation.</title>
        <authorList>
            <consortium name="The Broad Institute Genomics Platform"/>
            <consortium name="The Broad Institute Genome Sequencing Center for Infectious Disease"/>
            <person name="Wu L."/>
            <person name="Ma J."/>
        </authorList>
    </citation>
    <scope>NUCLEOTIDE SEQUENCE [LARGE SCALE GENOMIC DNA]</scope>
    <source>
        <strain evidence="1 2">JCM 14331</strain>
    </source>
</reference>
<dbReference type="Proteomes" id="UP001501169">
    <property type="component" value="Unassembled WGS sequence"/>
</dbReference>
<protein>
    <recommendedName>
        <fullName evidence="3">DUF218 domain-containing protein</fullName>
    </recommendedName>
</protein>
<dbReference type="RefSeq" id="WP_134055882.1">
    <property type="nucleotide sequence ID" value="NZ_BAAAEO010000003.1"/>
</dbReference>
<dbReference type="EMBL" id="BAAAEO010000003">
    <property type="protein sequence ID" value="GAA0555605.1"/>
    <property type="molecule type" value="Genomic_DNA"/>
</dbReference>
<proteinExistence type="predicted"/>
<comment type="caution">
    <text evidence="1">The sequence shown here is derived from an EMBL/GenBank/DDBJ whole genome shotgun (WGS) entry which is preliminary data.</text>
</comment>
<keyword evidence="2" id="KW-1185">Reference proteome</keyword>
<evidence type="ECO:0008006" key="3">
    <source>
        <dbReference type="Google" id="ProtNLM"/>
    </source>
</evidence>
<gene>
    <name evidence="1" type="ORF">GCM10009098_24400</name>
</gene>
<organism evidence="1 2">
    <name type="scientific">Rheinheimera aquimaris</name>
    <dbReference type="NCBI Taxonomy" id="412437"/>
    <lineage>
        <taxon>Bacteria</taxon>
        <taxon>Pseudomonadati</taxon>
        <taxon>Pseudomonadota</taxon>
        <taxon>Gammaproteobacteria</taxon>
        <taxon>Chromatiales</taxon>
        <taxon>Chromatiaceae</taxon>
        <taxon>Rheinheimera</taxon>
    </lineage>
</organism>
<accession>A0ABN1DZB3</accession>